<keyword evidence="6" id="KW-0411">Iron-sulfur</keyword>
<keyword evidence="3" id="KW-0227">DNA damage</keyword>
<evidence type="ECO:0000256" key="3">
    <source>
        <dbReference type="ARBA" id="ARBA00022763"/>
    </source>
</evidence>
<keyword evidence="4" id="KW-0378">Hydrolase</keyword>
<accession>A0ABT9NIK0</accession>
<dbReference type="SUPFAM" id="SSF52141">
    <property type="entry name" value="Uracil-DNA glycosylase-like"/>
    <property type="match status" value="1"/>
</dbReference>
<keyword evidence="7" id="KW-0234">DNA repair</keyword>
<dbReference type="InterPro" id="IPR044147">
    <property type="entry name" value="UdgB-like"/>
</dbReference>
<feature type="domain" description="Uracil-DNA glycosylase-like" evidence="10">
    <location>
        <begin position="53"/>
        <end position="230"/>
    </location>
</feature>
<evidence type="ECO:0000256" key="5">
    <source>
        <dbReference type="ARBA" id="ARBA00023004"/>
    </source>
</evidence>
<dbReference type="InterPro" id="IPR005122">
    <property type="entry name" value="Uracil-DNA_glycosylase-like"/>
</dbReference>
<dbReference type="EMBL" id="JAUSQM010000001">
    <property type="protein sequence ID" value="MDP9820241.1"/>
    <property type="molecule type" value="Genomic_DNA"/>
</dbReference>
<evidence type="ECO:0000256" key="2">
    <source>
        <dbReference type="ARBA" id="ARBA00022723"/>
    </source>
</evidence>
<keyword evidence="12" id="KW-1185">Reference proteome</keyword>
<evidence type="ECO:0000313" key="12">
    <source>
        <dbReference type="Proteomes" id="UP001240447"/>
    </source>
</evidence>
<evidence type="ECO:0000256" key="8">
    <source>
        <dbReference type="ARBA" id="ARBA00023779"/>
    </source>
</evidence>
<evidence type="ECO:0000259" key="10">
    <source>
        <dbReference type="SMART" id="SM00986"/>
    </source>
</evidence>
<dbReference type="PANTHER" id="PTHR33693:SF3">
    <property type="entry name" value="TYPE-5 URACIL-DNA GLYCOSYLASE"/>
    <property type="match status" value="1"/>
</dbReference>
<organism evidence="11 12">
    <name type="scientific">Nocardioides massiliensis</name>
    <dbReference type="NCBI Taxonomy" id="1325935"/>
    <lineage>
        <taxon>Bacteria</taxon>
        <taxon>Bacillati</taxon>
        <taxon>Actinomycetota</taxon>
        <taxon>Actinomycetes</taxon>
        <taxon>Propionibacteriales</taxon>
        <taxon>Nocardioidaceae</taxon>
        <taxon>Nocardioides</taxon>
    </lineage>
</organism>
<protein>
    <recommendedName>
        <fullName evidence="9">Type-5 uracil-DNA glycosylase</fullName>
    </recommendedName>
</protein>
<reference evidence="11 12" key="1">
    <citation type="submission" date="2023-07" db="EMBL/GenBank/DDBJ databases">
        <title>Sequencing the genomes of 1000 actinobacteria strains.</title>
        <authorList>
            <person name="Klenk H.-P."/>
        </authorList>
    </citation>
    <scope>NUCLEOTIDE SEQUENCE [LARGE SCALE GENOMIC DNA]</scope>
    <source>
        <strain evidence="11 12">GD13</strain>
    </source>
</reference>
<dbReference type="Gene3D" id="3.40.470.10">
    <property type="entry name" value="Uracil-DNA glycosylase-like domain"/>
    <property type="match status" value="1"/>
</dbReference>
<keyword evidence="1" id="KW-0004">4Fe-4S</keyword>
<gene>
    <name evidence="11" type="ORF">J2S59_000050</name>
</gene>
<name>A0ABT9NIK0_9ACTN</name>
<dbReference type="InterPro" id="IPR051536">
    <property type="entry name" value="UDG_Type-4/5"/>
</dbReference>
<comment type="similarity">
    <text evidence="8">Belongs to the uracil-DNA glycosylase (UDG) superfamily. Type 5 (UDGb) family.</text>
</comment>
<sequence length="245" mass="26379">MRRQAGRAPDLEALDAALVDCFACPRLVRWREQVAREKRAAFRDQDYWGRPVPGFGPADATIAVLGLAPAAHGANRTGRVFTGDRSGDWLFASLHRVGLANQPTSTHVDDGLELHGVRVLAAVRCAPPANQPTPTERDTCAPWADRELELLAPTLRVLVCLGGFGWQAGIRALRDRGYAVPGSPRFGHGVELEVAGPGGAESVTLLGCYHPSQQNTFTGRLTEPMTDAVFSRAVELAGRHTSVDL</sequence>
<evidence type="ECO:0000313" key="11">
    <source>
        <dbReference type="EMBL" id="MDP9820241.1"/>
    </source>
</evidence>
<dbReference type="PANTHER" id="PTHR33693">
    <property type="entry name" value="TYPE-5 URACIL-DNA GLYCOSYLASE"/>
    <property type="match status" value="1"/>
</dbReference>
<evidence type="ECO:0000256" key="9">
    <source>
        <dbReference type="ARBA" id="ARBA00023887"/>
    </source>
</evidence>
<dbReference type="InterPro" id="IPR036895">
    <property type="entry name" value="Uracil-DNA_glycosylase-like_sf"/>
</dbReference>
<evidence type="ECO:0000256" key="4">
    <source>
        <dbReference type="ARBA" id="ARBA00022801"/>
    </source>
</evidence>
<evidence type="ECO:0000256" key="6">
    <source>
        <dbReference type="ARBA" id="ARBA00023014"/>
    </source>
</evidence>
<dbReference type="RefSeq" id="WP_068125138.1">
    <property type="nucleotide sequence ID" value="NZ_CCXJ01000804.2"/>
</dbReference>
<proteinExistence type="inferred from homology"/>
<dbReference type="SMART" id="SM00987">
    <property type="entry name" value="UreE_C"/>
    <property type="match status" value="1"/>
</dbReference>
<evidence type="ECO:0000256" key="7">
    <source>
        <dbReference type="ARBA" id="ARBA00023204"/>
    </source>
</evidence>
<dbReference type="Pfam" id="PF03167">
    <property type="entry name" value="UDG"/>
    <property type="match status" value="1"/>
</dbReference>
<comment type="caution">
    <text evidence="11">The sequence shown here is derived from an EMBL/GenBank/DDBJ whole genome shotgun (WGS) entry which is preliminary data.</text>
</comment>
<dbReference type="SMART" id="SM00986">
    <property type="entry name" value="UDG"/>
    <property type="match status" value="1"/>
</dbReference>
<evidence type="ECO:0000256" key="1">
    <source>
        <dbReference type="ARBA" id="ARBA00022485"/>
    </source>
</evidence>
<keyword evidence="2" id="KW-0479">Metal-binding</keyword>
<dbReference type="CDD" id="cd10031">
    <property type="entry name" value="UDG-F5_TTUDGB_like"/>
    <property type="match status" value="1"/>
</dbReference>
<keyword evidence="5" id="KW-0408">Iron</keyword>
<dbReference type="Proteomes" id="UP001240447">
    <property type="component" value="Unassembled WGS sequence"/>
</dbReference>